<accession>A0ACC2IFI5</accession>
<comment type="caution">
    <text evidence="1">The sequence shown here is derived from an EMBL/GenBank/DDBJ whole genome shotgun (WGS) entry which is preliminary data.</text>
</comment>
<dbReference type="EMBL" id="JAPHNI010000222">
    <property type="protein sequence ID" value="KAJ8113943.1"/>
    <property type="molecule type" value="Genomic_DNA"/>
</dbReference>
<reference evidence="1" key="1">
    <citation type="submission" date="2022-11" db="EMBL/GenBank/DDBJ databases">
        <title>Genome Sequence of Boeremia exigua.</title>
        <authorList>
            <person name="Buettner E."/>
        </authorList>
    </citation>
    <scope>NUCLEOTIDE SEQUENCE</scope>
    <source>
        <strain evidence="1">CU02</strain>
    </source>
</reference>
<evidence type="ECO:0000313" key="1">
    <source>
        <dbReference type="EMBL" id="KAJ8113943.1"/>
    </source>
</evidence>
<dbReference type="Proteomes" id="UP001153331">
    <property type="component" value="Unassembled WGS sequence"/>
</dbReference>
<keyword evidence="2" id="KW-1185">Reference proteome</keyword>
<name>A0ACC2IFI5_9PLEO</name>
<organism evidence="1 2">
    <name type="scientific">Boeremia exigua</name>
    <dbReference type="NCBI Taxonomy" id="749465"/>
    <lineage>
        <taxon>Eukaryota</taxon>
        <taxon>Fungi</taxon>
        <taxon>Dikarya</taxon>
        <taxon>Ascomycota</taxon>
        <taxon>Pezizomycotina</taxon>
        <taxon>Dothideomycetes</taxon>
        <taxon>Pleosporomycetidae</taxon>
        <taxon>Pleosporales</taxon>
        <taxon>Pleosporineae</taxon>
        <taxon>Didymellaceae</taxon>
        <taxon>Boeremia</taxon>
    </lineage>
</organism>
<protein>
    <submittedName>
        <fullName evidence="1">Uncharacterized protein</fullName>
    </submittedName>
</protein>
<evidence type="ECO:0000313" key="2">
    <source>
        <dbReference type="Proteomes" id="UP001153331"/>
    </source>
</evidence>
<gene>
    <name evidence="1" type="ORF">OPT61_g4060</name>
</gene>
<sequence length="716" mass="75146">MSLAATAEPSQSPSFCGFGAKRRTRRTSSAEVDAIDSAPATSGSVRMQHYSAPCLSFERLLILANLPFAQVATMKFLYSLTAGLLSASLASAAVSTDGSCGGTNKYTCQGSSFGSCCSQYGWCGSSDAHCKVGCNSAFGTCAGSTPTTLKSSTKPAPTSTRTSTAPSSTPTKKVSVDATCGSNNGGATCLGSSFGNCCSGSGWCGSTTDYCGSTCQSGFGNCGSNNPSGTSSVKPSSTSSSPATPSASGGVLQCLNGKNVPYKMTSDGDYAELIEPYNLAIGFKPSVVVLPQTQQNVQDAVVCAGQNGIKVQAKSGGHSYASYSSGGKDGSMMISLQPFQKVELDTSTGITKVGGGVRLGNLADGIYTQGQKALSHGTCPGVGIGGHFTHGGYGHTSRHWGLAMDQIVAADVVLADGSLIKASSTENSDVFWGIRGAADSLGIVTNFYLQTQAAPSSITYFAFPFSNVYDSKTTFTNTWLHLQAFAKNASVVDNKISFGVYMDNYGTFSLSGAYFGSVDEFNTKVKPELIRTMPAANSPTVKAYGWYDYLVLVSGKTQIKEPLTGYDEHENFFAKSITVPESTGLTTAGLNAWFDYIKGASTEYFTIVNLYGGPGSAINSKDTNFAAYNDRDSLWVFQNYGYGISSTNFINGLNNAIIKAQPQTNFGAYLNYVDPSYDAATAHKLYYGDDLYARLLTLKKKVDPNSVFWNPQAIGA</sequence>
<proteinExistence type="predicted"/>